<gene>
    <name evidence="1" type="ORF">FCALED_LOCUS7720</name>
</gene>
<sequence length="91" mass="10472">IEVDKKFDEIKLLTDGFKLVKAIHDIFICLSKEVHFEETKVRQLQVAGLKLQVLQMSNPKGYVIILKQEKLLDVLATVERIKDLIRVLANV</sequence>
<evidence type="ECO:0000313" key="1">
    <source>
        <dbReference type="EMBL" id="CAG8583467.1"/>
    </source>
</evidence>
<accession>A0A9N9BXM9</accession>
<comment type="caution">
    <text evidence="1">The sequence shown here is derived from an EMBL/GenBank/DDBJ whole genome shotgun (WGS) entry which is preliminary data.</text>
</comment>
<dbReference type="AlphaFoldDB" id="A0A9N9BXM9"/>
<evidence type="ECO:0000313" key="2">
    <source>
        <dbReference type="Proteomes" id="UP000789570"/>
    </source>
</evidence>
<reference evidence="1" key="1">
    <citation type="submission" date="2021-06" db="EMBL/GenBank/DDBJ databases">
        <authorList>
            <person name="Kallberg Y."/>
            <person name="Tangrot J."/>
            <person name="Rosling A."/>
        </authorList>
    </citation>
    <scope>NUCLEOTIDE SEQUENCE</scope>
    <source>
        <strain evidence="1">UK204</strain>
    </source>
</reference>
<keyword evidence="2" id="KW-1185">Reference proteome</keyword>
<protein>
    <submittedName>
        <fullName evidence="1">6253_t:CDS:1</fullName>
    </submittedName>
</protein>
<dbReference type="OrthoDB" id="5340906at2759"/>
<organism evidence="1 2">
    <name type="scientific">Funneliformis caledonium</name>
    <dbReference type="NCBI Taxonomy" id="1117310"/>
    <lineage>
        <taxon>Eukaryota</taxon>
        <taxon>Fungi</taxon>
        <taxon>Fungi incertae sedis</taxon>
        <taxon>Mucoromycota</taxon>
        <taxon>Glomeromycotina</taxon>
        <taxon>Glomeromycetes</taxon>
        <taxon>Glomerales</taxon>
        <taxon>Glomeraceae</taxon>
        <taxon>Funneliformis</taxon>
    </lineage>
</organism>
<dbReference type="Proteomes" id="UP000789570">
    <property type="component" value="Unassembled WGS sequence"/>
</dbReference>
<name>A0A9N9BXM9_9GLOM</name>
<dbReference type="EMBL" id="CAJVPQ010002099">
    <property type="protein sequence ID" value="CAG8583467.1"/>
    <property type="molecule type" value="Genomic_DNA"/>
</dbReference>
<feature type="non-terminal residue" evidence="1">
    <location>
        <position position="91"/>
    </location>
</feature>
<proteinExistence type="predicted"/>